<organism evidence="2 3">
    <name type="scientific">Alligator mississippiensis</name>
    <name type="common">American alligator</name>
    <dbReference type="NCBI Taxonomy" id="8496"/>
    <lineage>
        <taxon>Eukaryota</taxon>
        <taxon>Metazoa</taxon>
        <taxon>Chordata</taxon>
        <taxon>Craniata</taxon>
        <taxon>Vertebrata</taxon>
        <taxon>Euteleostomi</taxon>
        <taxon>Archelosauria</taxon>
        <taxon>Archosauria</taxon>
        <taxon>Crocodylia</taxon>
        <taxon>Alligatoridae</taxon>
        <taxon>Alligatorinae</taxon>
        <taxon>Alligator</taxon>
    </lineage>
</organism>
<dbReference type="AlphaFoldDB" id="A0A151MSB0"/>
<keyword evidence="1" id="KW-1133">Transmembrane helix</keyword>
<dbReference type="Proteomes" id="UP000050525">
    <property type="component" value="Unassembled WGS sequence"/>
</dbReference>
<keyword evidence="1" id="KW-0812">Transmembrane</keyword>
<keyword evidence="3" id="KW-1185">Reference proteome</keyword>
<comment type="caution">
    <text evidence="2">The sequence shown here is derived from an EMBL/GenBank/DDBJ whole genome shotgun (WGS) entry which is preliminary data.</text>
</comment>
<evidence type="ECO:0000313" key="2">
    <source>
        <dbReference type="EMBL" id="KYO27406.1"/>
    </source>
</evidence>
<keyword evidence="1" id="KW-0472">Membrane</keyword>
<reference evidence="2 3" key="1">
    <citation type="journal article" date="2012" name="Genome Biol.">
        <title>Sequencing three crocodilian genomes to illuminate the evolution of archosaurs and amniotes.</title>
        <authorList>
            <person name="St John J.A."/>
            <person name="Braun E.L."/>
            <person name="Isberg S.R."/>
            <person name="Miles L.G."/>
            <person name="Chong A.Y."/>
            <person name="Gongora J."/>
            <person name="Dalzell P."/>
            <person name="Moran C."/>
            <person name="Bed'hom B."/>
            <person name="Abzhanov A."/>
            <person name="Burgess S.C."/>
            <person name="Cooksey A.M."/>
            <person name="Castoe T.A."/>
            <person name="Crawford N.G."/>
            <person name="Densmore L.D."/>
            <person name="Drew J.C."/>
            <person name="Edwards S.V."/>
            <person name="Faircloth B.C."/>
            <person name="Fujita M.K."/>
            <person name="Greenwold M.J."/>
            <person name="Hoffmann F.G."/>
            <person name="Howard J.M."/>
            <person name="Iguchi T."/>
            <person name="Janes D.E."/>
            <person name="Khan S.Y."/>
            <person name="Kohno S."/>
            <person name="de Koning A.J."/>
            <person name="Lance S.L."/>
            <person name="McCarthy F.M."/>
            <person name="McCormack J.E."/>
            <person name="Merchant M.E."/>
            <person name="Peterson D.G."/>
            <person name="Pollock D.D."/>
            <person name="Pourmand N."/>
            <person name="Raney B.J."/>
            <person name="Roessler K.A."/>
            <person name="Sanford J.R."/>
            <person name="Sawyer R.H."/>
            <person name="Schmidt C.J."/>
            <person name="Triplett E.W."/>
            <person name="Tuberville T.D."/>
            <person name="Venegas-Anaya M."/>
            <person name="Howard J.T."/>
            <person name="Jarvis E.D."/>
            <person name="Guillette L.J.Jr."/>
            <person name="Glenn T.C."/>
            <person name="Green R.E."/>
            <person name="Ray D.A."/>
        </authorList>
    </citation>
    <scope>NUCLEOTIDE SEQUENCE [LARGE SCALE GENOMIC DNA]</scope>
    <source>
        <strain evidence="2">KSC_2009_1</strain>
    </source>
</reference>
<protein>
    <submittedName>
        <fullName evidence="2">Uncharacterized protein</fullName>
    </submittedName>
</protein>
<feature type="transmembrane region" description="Helical" evidence="1">
    <location>
        <begin position="157"/>
        <end position="178"/>
    </location>
</feature>
<dbReference type="EMBL" id="AKHW03005173">
    <property type="protein sequence ID" value="KYO27406.1"/>
    <property type="molecule type" value="Genomic_DNA"/>
</dbReference>
<proteinExistence type="predicted"/>
<accession>A0A151MSB0</accession>
<evidence type="ECO:0000313" key="3">
    <source>
        <dbReference type="Proteomes" id="UP000050525"/>
    </source>
</evidence>
<evidence type="ECO:0000256" key="1">
    <source>
        <dbReference type="SAM" id="Phobius"/>
    </source>
</evidence>
<name>A0A151MSB0_ALLMI</name>
<gene>
    <name evidence="2" type="ORF">Y1Q_0013434</name>
</gene>
<sequence length="207" mass="23028">MCPGLDLAHKKPHSPDMIQGSLATGSCATKETGLKLCGWVLAVCGWLGGLEILSKLTGSEIKEKRPHQEPVEKTATELASKKRLKFDCTKWAWIVVFEQNNTFSQLPYHLLLSYRCNLTEVGGKRGIKVKWIPFSPTNLVYAEGVTMELDSSEILKILFLVLLSVLKLTGWICIPLSILDPDASLWEPAQHAEPVLFHGACLKLQFQ</sequence>